<dbReference type="SUPFAM" id="SSF57903">
    <property type="entry name" value="FYVE/PHD zinc finger"/>
    <property type="match status" value="1"/>
</dbReference>
<dbReference type="GO" id="GO:0000288">
    <property type="term" value="P:nuclear-transcribed mRNA catabolic process, deadenylation-dependent decay"/>
    <property type="evidence" value="ECO:0007669"/>
    <property type="project" value="TreeGrafter"/>
</dbReference>
<dbReference type="PANTHER" id="PTHR12121:SF37">
    <property type="entry name" value="2',5'-PHOSPHODIESTERASE 12"/>
    <property type="match status" value="1"/>
</dbReference>
<dbReference type="CDD" id="cd15505">
    <property type="entry name" value="PHD_ING"/>
    <property type="match status" value="1"/>
</dbReference>
<reference evidence="7 8" key="1">
    <citation type="journal article" date="2014" name="Nat. Genet.">
        <title>Genome and transcriptome of the porcine whipworm Trichuris suis.</title>
        <authorList>
            <person name="Jex A.R."/>
            <person name="Nejsum P."/>
            <person name="Schwarz E.M."/>
            <person name="Hu L."/>
            <person name="Young N.D."/>
            <person name="Hall R.S."/>
            <person name="Korhonen P.K."/>
            <person name="Liao S."/>
            <person name="Thamsborg S."/>
            <person name="Xia J."/>
            <person name="Xu P."/>
            <person name="Wang S."/>
            <person name="Scheerlinck J.P."/>
            <person name="Hofmann A."/>
            <person name="Sternberg P.W."/>
            <person name="Wang J."/>
            <person name="Gasser R.B."/>
        </authorList>
    </citation>
    <scope>NUCLEOTIDE SEQUENCE [LARGE SCALE GENOMIC DNA]</scope>
    <source>
        <strain evidence="7">DCEP-RM93M</strain>
    </source>
</reference>
<organism evidence="7 8">
    <name type="scientific">Trichuris suis</name>
    <name type="common">pig whipworm</name>
    <dbReference type="NCBI Taxonomy" id="68888"/>
    <lineage>
        <taxon>Eukaryota</taxon>
        <taxon>Metazoa</taxon>
        <taxon>Ecdysozoa</taxon>
        <taxon>Nematoda</taxon>
        <taxon>Enoplea</taxon>
        <taxon>Dorylaimia</taxon>
        <taxon>Trichinellida</taxon>
        <taxon>Trichuridae</taxon>
        <taxon>Trichuris</taxon>
    </lineage>
</organism>
<evidence type="ECO:0000256" key="1">
    <source>
        <dbReference type="ARBA" id="ARBA00022723"/>
    </source>
</evidence>
<keyword evidence="1" id="KW-0479">Metal-binding</keyword>
<protein>
    <recommendedName>
        <fullName evidence="6">PHD-type domain-containing protein</fullName>
    </recommendedName>
</protein>
<feature type="compositionally biased region" description="Basic residues" evidence="5">
    <location>
        <begin position="826"/>
        <end position="850"/>
    </location>
</feature>
<accession>A0A085MIV7</accession>
<evidence type="ECO:0000313" key="8">
    <source>
        <dbReference type="Proteomes" id="UP000030764"/>
    </source>
</evidence>
<evidence type="ECO:0000313" key="7">
    <source>
        <dbReference type="EMBL" id="KFD57153.1"/>
    </source>
</evidence>
<dbReference type="EMBL" id="KL363190">
    <property type="protein sequence ID" value="KFD57153.1"/>
    <property type="molecule type" value="Genomic_DNA"/>
</dbReference>
<dbReference type="InterPro" id="IPR013083">
    <property type="entry name" value="Znf_RING/FYVE/PHD"/>
</dbReference>
<dbReference type="SMART" id="SM00249">
    <property type="entry name" value="PHD"/>
    <property type="match status" value="1"/>
</dbReference>
<dbReference type="GO" id="GO:0005739">
    <property type="term" value="C:mitochondrion"/>
    <property type="evidence" value="ECO:0007669"/>
    <property type="project" value="TreeGrafter"/>
</dbReference>
<dbReference type="InterPro" id="IPR011011">
    <property type="entry name" value="Znf_FYVE_PHD"/>
</dbReference>
<dbReference type="Pfam" id="PF03372">
    <property type="entry name" value="Exo_endo_phos"/>
    <property type="match status" value="2"/>
</dbReference>
<dbReference type="SUPFAM" id="SSF56219">
    <property type="entry name" value="DNase I-like"/>
    <property type="match status" value="2"/>
</dbReference>
<dbReference type="PROSITE" id="PS50016">
    <property type="entry name" value="ZF_PHD_2"/>
    <property type="match status" value="1"/>
</dbReference>
<evidence type="ECO:0000256" key="4">
    <source>
        <dbReference type="PROSITE-ProRule" id="PRU00146"/>
    </source>
</evidence>
<dbReference type="GO" id="GO:0000175">
    <property type="term" value="F:3'-5'-RNA exonuclease activity"/>
    <property type="evidence" value="ECO:0007669"/>
    <property type="project" value="TreeGrafter"/>
</dbReference>
<dbReference type="Gene3D" id="3.60.10.10">
    <property type="entry name" value="Endonuclease/exonuclease/phosphatase"/>
    <property type="match status" value="2"/>
</dbReference>
<evidence type="ECO:0000256" key="3">
    <source>
        <dbReference type="ARBA" id="ARBA00022833"/>
    </source>
</evidence>
<keyword evidence="3" id="KW-0862">Zinc</keyword>
<evidence type="ECO:0000259" key="6">
    <source>
        <dbReference type="PROSITE" id="PS50016"/>
    </source>
</evidence>
<evidence type="ECO:0000256" key="2">
    <source>
        <dbReference type="ARBA" id="ARBA00022771"/>
    </source>
</evidence>
<gene>
    <name evidence="7" type="ORF">M513_02038</name>
</gene>
<dbReference type="PANTHER" id="PTHR12121">
    <property type="entry name" value="CARBON CATABOLITE REPRESSOR PROTEIN 4"/>
    <property type="match status" value="1"/>
</dbReference>
<dbReference type="InterPro" id="IPR019786">
    <property type="entry name" value="Zinc_finger_PHD-type_CS"/>
</dbReference>
<feature type="compositionally biased region" description="Acidic residues" evidence="5">
    <location>
        <begin position="855"/>
        <end position="867"/>
    </location>
</feature>
<feature type="domain" description="PHD-type" evidence="6">
    <location>
        <begin position="896"/>
        <end position="945"/>
    </location>
</feature>
<keyword evidence="2 4" id="KW-0863">Zinc-finger</keyword>
<dbReference type="InterPro" id="IPR019787">
    <property type="entry name" value="Znf_PHD-finger"/>
</dbReference>
<dbReference type="InterPro" id="IPR005135">
    <property type="entry name" value="Endo/exonuclease/phosphatase"/>
</dbReference>
<keyword evidence="8" id="KW-1185">Reference proteome</keyword>
<proteinExistence type="predicted"/>
<evidence type="ECO:0000256" key="5">
    <source>
        <dbReference type="SAM" id="MobiDB-lite"/>
    </source>
</evidence>
<dbReference type="PROSITE" id="PS01359">
    <property type="entry name" value="ZF_PHD_1"/>
    <property type="match status" value="1"/>
</dbReference>
<dbReference type="Proteomes" id="UP000030764">
    <property type="component" value="Unassembled WGS sequence"/>
</dbReference>
<dbReference type="GO" id="GO:0008270">
    <property type="term" value="F:zinc ion binding"/>
    <property type="evidence" value="ECO:0007669"/>
    <property type="project" value="UniProtKB-KW"/>
</dbReference>
<dbReference type="InterPro" id="IPR050410">
    <property type="entry name" value="CCR4/nocturin_mRNA_transcr"/>
</dbReference>
<feature type="region of interest" description="Disordered" evidence="5">
    <location>
        <begin position="826"/>
        <end position="889"/>
    </location>
</feature>
<name>A0A085MIV7_9BILA</name>
<dbReference type="InterPro" id="IPR001965">
    <property type="entry name" value="Znf_PHD"/>
</dbReference>
<sequence>MSVSFQNVLLIVRQKLPQRMAMTLTSSTAAAVQTDQLRVQRMKQLNADLLDHSLLYVLESEDKLKLLLPFATGVDKTELVFMRERNAPAIDTLTRMVIKINHLKKPKRKQLRKKQSVLCNELNDCVESELTIKDVVVRDSVGNIVDSSSWSTEELFSQSKGYCMTIGERNYRIVSKVPTVTELKVECDLLAGLSAYPTFSISNGSRNDCQFFWYIKEIGEVENGGTTCARMQVDLERLFLHGWTLRSKSCVFVPKEEDVGREVCLVCFPNGPMGIGLPRAYLCGRPVGRGPASVLWKERHALCQKTPVPHDVIRLMSYNILADVYLDLKLPPDELYFKYCPVEYQRCGYRISLLMNEIPGYKADLICLQEVDMRLFDSFWAPFLNEFGLRGNFQCKVGDISEGLAIFFNQDKFSLLKCENVVLSELVASRASDFEYFDDCLRTNDEVQQLFMSRPQVLQVSVLSCSFNEDMIIIVGNTHLHSKSPDSHIRLLQAAACVKHLESVLASVQSSFPDKYVSVLFCGDLNSTPEMSVHRLLTTGVVHKEDSDWRNGDCRISISLSLDHCSFDVGEFPGFDGLEVTTPLKMICLSDSSMLTNITENFFGCLDYVYASRELQVRNFFPAPPPDVLFEHRGLPSVSGPSDHIPLLMDIEIVKNVCDDDCLVMCLFTLIHLLQDWWLPSYEEAVEAPNLDYHPGPKMKFAVLHTTDFKMYSGACRIWQYNVGSNLHHIDQMCGELDVNFNLMNSIVWEINYLQKRVDSVLTSSEVMDGSELRTLVRCLDSVAIPMDDSCVKASKAATIMKDCGQSVKKSLARLPLAKKTRSKGITKVLGRKSKRATNGGRRKRRKTRRSNSNTDDEDGDDAESDSESNSGAQSNRGSHGEAQGNTEVEESVDEPVYCICRQVSYGYMVCCDNEKCEIEWFHFRCVRLTTKPKGKWYCPACRDGRANSCCRVLLIPKMCCYPLEPKLLPSLVNSNDVLLPSRDLYSPPKNVMLIVRRKLPQWMAMTVSSSTAAAVQTDKLRVRRMKRLNAELLDQSLLYVFETENKLKLLLPFSAGEEKSEFVFMRERKAPAADTVTRMVIKINHLKKPKRKQPRKKQTVSCNELNDCVESELTVKDVIVRDSVGNVVDSFSWSTEELFFQSKGYSMSIGGHVYRIVSEMPTVTKLKVECDLMAGLSAYPIFSISNGSRNDCQFYWYVKEMGETENSSTTCAMTQVELERLFLRGWTLRSKSCMFVPTEEDVGREVCLVCFPNGPMGIGLPRAYLCGRPVGRGPASVLWKERHALCQKTPVPHDVIRLMSYNILADVYLDLKLPPDELYFKYCPVEYQRCGYRIALLMNEIPGYKADLICLQEVDKRLFDNLWAPFLNEFGLCSNFQRKGGDVAEGLAIFFNRDKFSLLKCENVVLSELVASRASDFEYFDDCLRTNDEVQQLFMSRPQVLQVSVLSCSFNEDMIIIVGNTHLHSKSPDSHIRLLQAAACVKHLESVLASVQLSFPDKYVSVLFCGDLNSTPEMSVHRLLTTGVVHKEDSDWRKGEFPGFDGLEVTTPLKMICLSDSSMLTNITENFFGCLDYVYASRELQVRTFFPAPPPDVLFEHRGLPSVSGPSDHIPLLMDIEIVKNVCKN</sequence>
<dbReference type="InterPro" id="IPR036691">
    <property type="entry name" value="Endo/exonu/phosph_ase_sf"/>
</dbReference>
<dbReference type="Gene3D" id="3.30.40.10">
    <property type="entry name" value="Zinc/RING finger domain, C3HC4 (zinc finger)"/>
    <property type="match status" value="1"/>
</dbReference>